<name>A0A2P2Q9S9_RHIMU</name>
<evidence type="ECO:0000313" key="1">
    <source>
        <dbReference type="EMBL" id="MBX63629.1"/>
    </source>
</evidence>
<sequence>MTVSKANVNFSSVWFIKGFSQSNHR</sequence>
<proteinExistence type="predicted"/>
<accession>A0A2P2Q9S9</accession>
<reference evidence="1" key="1">
    <citation type="submission" date="2018-02" db="EMBL/GenBank/DDBJ databases">
        <title>Rhizophora mucronata_Transcriptome.</title>
        <authorList>
            <person name="Meera S.P."/>
            <person name="Sreeshan A."/>
            <person name="Augustine A."/>
        </authorList>
    </citation>
    <scope>NUCLEOTIDE SEQUENCE</scope>
    <source>
        <tissue evidence="1">Leaf</tissue>
    </source>
</reference>
<dbReference type="EMBL" id="GGEC01083145">
    <property type="protein sequence ID" value="MBX63629.1"/>
    <property type="molecule type" value="Transcribed_RNA"/>
</dbReference>
<protein>
    <submittedName>
        <fullName evidence="1">Uncharacterized protein</fullName>
    </submittedName>
</protein>
<dbReference type="AlphaFoldDB" id="A0A2P2Q9S9"/>
<organism evidence="1">
    <name type="scientific">Rhizophora mucronata</name>
    <name type="common">Asiatic mangrove</name>
    <dbReference type="NCBI Taxonomy" id="61149"/>
    <lineage>
        <taxon>Eukaryota</taxon>
        <taxon>Viridiplantae</taxon>
        <taxon>Streptophyta</taxon>
        <taxon>Embryophyta</taxon>
        <taxon>Tracheophyta</taxon>
        <taxon>Spermatophyta</taxon>
        <taxon>Magnoliopsida</taxon>
        <taxon>eudicotyledons</taxon>
        <taxon>Gunneridae</taxon>
        <taxon>Pentapetalae</taxon>
        <taxon>rosids</taxon>
        <taxon>fabids</taxon>
        <taxon>Malpighiales</taxon>
        <taxon>Rhizophoraceae</taxon>
        <taxon>Rhizophora</taxon>
    </lineage>
</organism>